<sequence>MVSLPPPISADILVDGAWLPVSVRTTTPISINRGASSEGSKTQPGSAELALDNRSGDLSPRDPNSVLFDKIGRNTGFRVGVHAGTPDLAVTAAGDRASTPDAAALDLTGSLDVRVEVKLDDWNTGTLVELAGKYETVGNQRSWMMFVSATQTLSFRWSTNGTALLEFTSGDPIPVPASGRIALRSTMDATTSRVTHYTAETIDGPWTQLAVSSGPGATSVHSGTAALQVGDTNAAGTFFAPSGHFYAFQLRDGIDGNVVADVDFTAQTIGDTSFTDDEGLTWTLQGGAEITDRKGRLRGEVPAWPPSRDLTGADIWTEISPAGILRRLGGNKPLQSVLRREMTAPSRPVPIAYWPAEDGASATRISAAVRAQPMRITGAPDLASFEGFACSDRLPVLKTGSSLTGPVPRYAATGQTQVRWLTFIDTDSEPAGARLVSVWTTGSAARWDLIYGTGGTLQLKGYNDAGTELVDGGVWAATAGGRLLRLSIEFEQDGADVDWRWVTLAVDAASGGVVGGTLAGHTIGQVTRVIFAPDKTLDEVAVGHVAVYDEITSIHDLKSELNAWRGEPAGRRIQRLCEENQVPFTLHPLLDDTQPMGRQRVDNLGKLLQDCADADRGLLLEQRDGLGLTYRPLTALYNQAPVLTLNFPDGVIGAPFKPLDDDKLTENDVTVKRVDGAEGRAVLETGRLSVQDPPNGVGLGYDVDHTLNVASDVQVLPLAGWILHLGTHDGMRYTKITLDLGNSRVFAMIDAILQADVGMILRLTNRPADHGPDDVDLLIRGYSEEIGPQAWRITFVCDPGEPYTVALYDGDRRDTAGSQLAAAIDADDTTADILTTLGPLWTGAYPSLTANPSFETNLAGWSAAGGVIDRVSAPTPKPFDGIWALFFVPDGVSQFPNAGTDQVPVTVGRQYVASGWLRCSTSRSVALNVNWFNGVGTYLDTAANDVPVEAGTWTWFEKVVTPVANSVTGNLAATVADFPPGTDVLWVHQATLRPAGGVPENFPFRIRTGGEVKTVNAVTPAVADTFTRTTTPGWGTPDVGAAWVSTGGAAGDHYTQGSEAAHQLTAVDVARLDLTPVAGTDHDVWADIATAALATGGPQLVSVVARATNDANLYMAQLSISTSQVITLTLRKRVAGVETQLDTFTTSLVHSAFTFYRLRLKVSGSKLQARVRQASASATGNWQVSATDTSLTTGSNIGMRSVRQTANSNANLIVSFDNMQLVNPQRFTVERSANGIVKAHAAGSGVVLAKPAIRAL</sequence>
<keyword evidence="3" id="KW-1185">Reference proteome</keyword>
<dbReference type="EMBL" id="CP066831">
    <property type="protein sequence ID" value="QQM45016.1"/>
    <property type="molecule type" value="Genomic_DNA"/>
</dbReference>
<proteinExistence type="predicted"/>
<dbReference type="Gene3D" id="2.60.120.260">
    <property type="entry name" value="Galactose-binding domain-like"/>
    <property type="match status" value="1"/>
</dbReference>
<accession>A0A7T7RFT9</accession>
<evidence type="ECO:0000313" key="3">
    <source>
        <dbReference type="Proteomes" id="UP000595636"/>
    </source>
</evidence>
<dbReference type="Proteomes" id="UP000595636">
    <property type="component" value="Chromosome"/>
</dbReference>
<gene>
    <name evidence="2" type="ORF">JEQ17_40165</name>
</gene>
<evidence type="ECO:0000256" key="1">
    <source>
        <dbReference type="SAM" id="MobiDB-lite"/>
    </source>
</evidence>
<evidence type="ECO:0000313" key="2">
    <source>
        <dbReference type="EMBL" id="QQM45016.1"/>
    </source>
</evidence>
<organism evidence="2 3">
    <name type="scientific">Streptomyces liliifuscus</name>
    <dbReference type="NCBI Taxonomy" id="2797636"/>
    <lineage>
        <taxon>Bacteria</taxon>
        <taxon>Bacillati</taxon>
        <taxon>Actinomycetota</taxon>
        <taxon>Actinomycetes</taxon>
        <taxon>Kitasatosporales</taxon>
        <taxon>Streptomycetaceae</taxon>
        <taxon>Streptomyces</taxon>
    </lineage>
</organism>
<dbReference type="AlphaFoldDB" id="A0A7T7RFT9"/>
<reference evidence="2 3" key="1">
    <citation type="submission" date="2020-12" db="EMBL/GenBank/DDBJ databases">
        <title>A novel species.</title>
        <authorList>
            <person name="Li K."/>
        </authorList>
    </citation>
    <scope>NUCLEOTIDE SEQUENCE [LARGE SCALE GENOMIC DNA]</scope>
    <source>
        <strain evidence="2 3">ZYC-3</strain>
    </source>
</reference>
<name>A0A7T7RFT9_9ACTN</name>
<dbReference type="RefSeq" id="WP_200399827.1">
    <property type="nucleotide sequence ID" value="NZ_CP066831.1"/>
</dbReference>
<feature type="compositionally biased region" description="Polar residues" evidence="1">
    <location>
        <begin position="30"/>
        <end position="45"/>
    </location>
</feature>
<dbReference type="KEGG" id="slf:JEQ17_40165"/>
<protein>
    <submittedName>
        <fullName evidence="2">Uncharacterized protein</fullName>
    </submittedName>
</protein>
<feature type="region of interest" description="Disordered" evidence="1">
    <location>
        <begin position="30"/>
        <end position="64"/>
    </location>
</feature>